<evidence type="ECO:0000313" key="3">
    <source>
        <dbReference type="Proteomes" id="UP000054820"/>
    </source>
</evidence>
<protein>
    <submittedName>
        <fullName evidence="2">Uncharacterized protein</fullName>
    </submittedName>
</protein>
<dbReference type="Proteomes" id="UP000054820">
    <property type="component" value="Unassembled WGS sequence"/>
</dbReference>
<reference evidence="2 4" key="2">
    <citation type="submission" date="2018-06" db="EMBL/GenBank/DDBJ databases">
        <authorList>
            <consortium name="Pathogen Informatics"/>
            <person name="Doyle S."/>
        </authorList>
    </citation>
    <scope>NUCLEOTIDE SEQUENCE [LARGE SCALE GENOMIC DNA]</scope>
    <source>
        <strain evidence="2 4">NCTC11991</strain>
    </source>
</reference>
<dbReference type="Proteomes" id="UP000255110">
    <property type="component" value="Unassembled WGS sequence"/>
</dbReference>
<name>A0A378LDN1_9GAMM</name>
<dbReference type="EMBL" id="UGOY01000001">
    <property type="protein sequence ID" value="STY23879.1"/>
    <property type="molecule type" value="Genomic_DNA"/>
</dbReference>
<dbReference type="RefSeq" id="WP_058478462.1">
    <property type="nucleotide sequence ID" value="NZ_CAAAIO010000048.1"/>
</dbReference>
<dbReference type="EMBL" id="LNYZ01000033">
    <property type="protein sequence ID" value="KTD71175.1"/>
    <property type="molecule type" value="Genomic_DNA"/>
</dbReference>
<gene>
    <name evidence="1" type="ORF">Lstg_2943</name>
    <name evidence="2" type="ORF">NCTC11991_02489</name>
</gene>
<evidence type="ECO:0000313" key="1">
    <source>
        <dbReference type="EMBL" id="KTD71175.1"/>
    </source>
</evidence>
<organism evidence="2 4">
    <name type="scientific">Legionella steigerwaltii</name>
    <dbReference type="NCBI Taxonomy" id="460"/>
    <lineage>
        <taxon>Bacteria</taxon>
        <taxon>Pseudomonadati</taxon>
        <taxon>Pseudomonadota</taxon>
        <taxon>Gammaproteobacteria</taxon>
        <taxon>Legionellales</taxon>
        <taxon>Legionellaceae</taxon>
        <taxon>Legionella</taxon>
    </lineage>
</organism>
<accession>A0A378LDN1</accession>
<keyword evidence="3" id="KW-1185">Reference proteome</keyword>
<proteinExistence type="predicted"/>
<sequence length="544" mass="63012">MFQKTENIQLWANIWSDLTKLICALERLVIGQDWKEPNLTKLLSQENPQSELANQYINTINLLMDELSALPISKKQILEELSRRVELRNFHNHRLNERVHHAEFNKDSYIRENNKTKNIAEYVLNNKPDIPGSVLTPKNFQDLEKAYGKLLYFNPGVNAQAFTPLNASEAKVKFIKNNPQAWLGNASALTPFLVLYHSLSDKQASTLLNFVIKNPGLMSLIDLKIQSSEDLLKKIAFIKQNKQSLLWLFKTEKIDQIDIDQFMQIPQRNTFPRILNFIYENRRKLSSKEINFILQHHQGIITDFGNQSITEFNKSIKSFIEAVRVNPKINDHLNAQLISPGGVTQLFNHSPSKFKANLEAFDKNKEQLHHAIETKRLILREGNILLNSSPYYINSLGKLLRSESQNKSTVQRDTVASSNKYISELLVKATPQWKDDLKKAFIIKKQELQQEDDANYFRFFTRLNANNKSNKMKAIDILLKELESDSSERSKEVLSYASVLLEGRTGQLFKDYAELTPLYKDLEQHVRKGKEQEVIDIWNITRLD</sequence>
<dbReference type="AlphaFoldDB" id="A0A378LDN1"/>
<evidence type="ECO:0000313" key="2">
    <source>
        <dbReference type="EMBL" id="STY23879.1"/>
    </source>
</evidence>
<evidence type="ECO:0000313" key="4">
    <source>
        <dbReference type="Proteomes" id="UP000255110"/>
    </source>
</evidence>
<reference evidence="1 3" key="1">
    <citation type="submission" date="2015-11" db="EMBL/GenBank/DDBJ databases">
        <title>Genomic analysis of 38 Legionella species identifies large and diverse effector repertoires.</title>
        <authorList>
            <person name="Burstein D."/>
            <person name="Amaro F."/>
            <person name="Zusman T."/>
            <person name="Lifshitz Z."/>
            <person name="Cohen O."/>
            <person name="Gilbert J.A."/>
            <person name="Pupko T."/>
            <person name="Shuman H.A."/>
            <person name="Segal G."/>
        </authorList>
    </citation>
    <scope>NUCLEOTIDE SEQUENCE [LARGE SCALE GENOMIC DNA]</scope>
    <source>
        <strain evidence="1 3">SC-18-C9</strain>
    </source>
</reference>